<gene>
    <name evidence="2" type="ORF">SAMN05444000_1486</name>
</gene>
<sequence>MVFDMTEDQLAILRFFLEGDWLVFKIMIGVAVGLILADYYIKIGDKEKGMSFLDVVFVTIFVPVVLLTLTWPVAKLLVLPMIGVSLGQ</sequence>
<accession>A0A1M6TZL3</accession>
<evidence type="ECO:0000313" key="2">
    <source>
        <dbReference type="EMBL" id="SHK62472.1"/>
    </source>
</evidence>
<keyword evidence="1" id="KW-0812">Transmembrane</keyword>
<feature type="transmembrane region" description="Helical" evidence="1">
    <location>
        <begin position="53"/>
        <end position="74"/>
    </location>
</feature>
<protein>
    <submittedName>
        <fullName evidence="2">Uncharacterized protein</fullName>
    </submittedName>
</protein>
<dbReference type="AlphaFoldDB" id="A0A1M6TZL3"/>
<feature type="transmembrane region" description="Helical" evidence="1">
    <location>
        <begin position="22"/>
        <end position="41"/>
    </location>
</feature>
<keyword evidence="1" id="KW-0472">Membrane</keyword>
<proteinExistence type="predicted"/>
<dbReference type="EMBL" id="FQZQ01000048">
    <property type="protein sequence ID" value="SHK62472.1"/>
    <property type="molecule type" value="Genomic_DNA"/>
</dbReference>
<evidence type="ECO:0000313" key="3">
    <source>
        <dbReference type="Proteomes" id="UP000183982"/>
    </source>
</evidence>
<keyword evidence="3" id="KW-1185">Reference proteome</keyword>
<name>A0A1M6TZL3_9RHOB</name>
<dbReference type="OrthoDB" id="9922733at2"/>
<reference evidence="3" key="1">
    <citation type="submission" date="2016-11" db="EMBL/GenBank/DDBJ databases">
        <authorList>
            <person name="Varghese N."/>
            <person name="Submissions S."/>
        </authorList>
    </citation>
    <scope>NUCLEOTIDE SEQUENCE [LARGE SCALE GENOMIC DNA]</scope>
    <source>
        <strain evidence="3">DSM 100564</strain>
    </source>
</reference>
<dbReference type="RefSeq" id="WP_073257265.1">
    <property type="nucleotide sequence ID" value="NZ_FQZQ01000048.1"/>
</dbReference>
<evidence type="ECO:0000256" key="1">
    <source>
        <dbReference type="SAM" id="Phobius"/>
    </source>
</evidence>
<keyword evidence="1" id="KW-1133">Transmembrane helix</keyword>
<dbReference type="Proteomes" id="UP000183982">
    <property type="component" value="Unassembled WGS sequence"/>
</dbReference>
<organism evidence="2 3">
    <name type="scientific">Shimia gijangensis</name>
    <dbReference type="NCBI Taxonomy" id="1470563"/>
    <lineage>
        <taxon>Bacteria</taxon>
        <taxon>Pseudomonadati</taxon>
        <taxon>Pseudomonadota</taxon>
        <taxon>Alphaproteobacteria</taxon>
        <taxon>Rhodobacterales</taxon>
        <taxon>Roseobacteraceae</taxon>
    </lineage>
</organism>